<dbReference type="Gene3D" id="3.90.79.10">
    <property type="entry name" value="Nucleoside Triphosphate Pyrophosphohydrolase"/>
    <property type="match status" value="1"/>
</dbReference>
<protein>
    <recommendedName>
        <fullName evidence="4 6">Phosphatase NudJ</fullName>
        <ecNumber evidence="6">3.6.1.-</ecNumber>
    </recommendedName>
</protein>
<dbReference type="InterPro" id="IPR015797">
    <property type="entry name" value="NUDIX_hydrolase-like_dom_sf"/>
</dbReference>
<evidence type="ECO:0000256" key="3">
    <source>
        <dbReference type="ARBA" id="ARBA00011245"/>
    </source>
</evidence>
<gene>
    <name evidence="6" type="primary">nudJ</name>
    <name evidence="8" type="ORF">PQU95_04830</name>
</gene>
<evidence type="ECO:0000256" key="6">
    <source>
        <dbReference type="RuleBase" id="RU364043"/>
    </source>
</evidence>
<keyword evidence="9" id="KW-1185">Reference proteome</keyword>
<evidence type="ECO:0000256" key="2">
    <source>
        <dbReference type="ARBA" id="ARBA00007608"/>
    </source>
</evidence>
<evidence type="ECO:0000256" key="1">
    <source>
        <dbReference type="ARBA" id="ARBA00001946"/>
    </source>
</evidence>
<dbReference type="RefSeq" id="WP_272750939.1">
    <property type="nucleotide sequence ID" value="NZ_JAQQLF010000005.1"/>
</dbReference>
<dbReference type="SUPFAM" id="SSF55811">
    <property type="entry name" value="Nudix"/>
    <property type="match status" value="1"/>
</dbReference>
<reference evidence="8 9" key="1">
    <citation type="submission" date="2023-01" db="EMBL/GenBank/DDBJ databases">
        <title>Novel species of the genus Vogesella isolated from rivers.</title>
        <authorList>
            <person name="Lu H."/>
        </authorList>
    </citation>
    <scope>NUCLEOTIDE SEQUENCE [LARGE SCALE GENOMIC DNA]</scope>
    <source>
        <strain evidence="8 9">DC21W</strain>
    </source>
</reference>
<comment type="similarity">
    <text evidence="2 6">Belongs to the Nudix hydrolase family. NudJ subfamily.</text>
</comment>
<evidence type="ECO:0000313" key="8">
    <source>
        <dbReference type="EMBL" id="MDC7716542.1"/>
    </source>
</evidence>
<dbReference type="InterPro" id="IPR020084">
    <property type="entry name" value="NUDIX_hydrolase_CS"/>
</dbReference>
<keyword evidence="6" id="KW-0460">Magnesium</keyword>
<organism evidence="8 9">
    <name type="scientific">Vogesella aquatica</name>
    <dbReference type="NCBI Taxonomy" id="2984206"/>
    <lineage>
        <taxon>Bacteria</taxon>
        <taxon>Pseudomonadati</taxon>
        <taxon>Pseudomonadota</taxon>
        <taxon>Betaproteobacteria</taxon>
        <taxon>Neisseriales</taxon>
        <taxon>Chromobacteriaceae</taxon>
        <taxon>Vogesella</taxon>
    </lineage>
</organism>
<proteinExistence type="inferred from homology"/>
<comment type="caution">
    <text evidence="8">The sequence shown here is derived from an EMBL/GenBank/DDBJ whole genome shotgun (WGS) entry which is preliminary data.</text>
</comment>
<evidence type="ECO:0000256" key="5">
    <source>
        <dbReference type="ARBA" id="ARBA00022801"/>
    </source>
</evidence>
<evidence type="ECO:0000256" key="4">
    <source>
        <dbReference type="ARBA" id="ARBA00015552"/>
    </source>
</evidence>
<feature type="domain" description="Nudix hydrolase" evidence="7">
    <location>
        <begin position="9"/>
        <end position="139"/>
    </location>
</feature>
<dbReference type="Pfam" id="PF00293">
    <property type="entry name" value="NUDIX"/>
    <property type="match status" value="1"/>
</dbReference>
<dbReference type="PROSITE" id="PS51462">
    <property type="entry name" value="NUDIX"/>
    <property type="match status" value="1"/>
</dbReference>
<dbReference type="InterPro" id="IPR000086">
    <property type="entry name" value="NUDIX_hydrolase_dom"/>
</dbReference>
<accession>A0ABT5IVF9</accession>
<evidence type="ECO:0000259" key="7">
    <source>
        <dbReference type="PROSITE" id="PS51462"/>
    </source>
</evidence>
<dbReference type="CDD" id="cd03675">
    <property type="entry name" value="NUDIX_Hydrolase"/>
    <property type="match status" value="1"/>
</dbReference>
<dbReference type="EMBL" id="JAQQLF010000005">
    <property type="protein sequence ID" value="MDC7716542.1"/>
    <property type="molecule type" value="Genomic_DNA"/>
</dbReference>
<comment type="subunit">
    <text evidence="3 6">Monomer.</text>
</comment>
<dbReference type="GO" id="GO:0016787">
    <property type="term" value="F:hydrolase activity"/>
    <property type="evidence" value="ECO:0007669"/>
    <property type="project" value="UniProtKB-KW"/>
</dbReference>
<dbReference type="PANTHER" id="PTHR43222:SF11">
    <property type="entry name" value="PHOSPHATASE NUDJ"/>
    <property type="match status" value="1"/>
</dbReference>
<comment type="cofactor">
    <cofactor evidence="1 6">
        <name>Mg(2+)</name>
        <dbReference type="ChEBI" id="CHEBI:18420"/>
    </cofactor>
</comment>
<name>A0ABT5IVF9_9NEIS</name>
<dbReference type="Proteomes" id="UP001219956">
    <property type="component" value="Unassembled WGS sequence"/>
</dbReference>
<dbReference type="EC" id="3.6.1.-" evidence="6"/>
<dbReference type="PANTHER" id="PTHR43222">
    <property type="entry name" value="NUDIX HYDROLASE 23"/>
    <property type="match status" value="1"/>
</dbReference>
<dbReference type="InterPro" id="IPR033713">
    <property type="entry name" value="NudJ"/>
</dbReference>
<keyword evidence="5 6" id="KW-0378">Hydrolase</keyword>
<sequence>MSSPTPDTQWKPNTTVAAIIERDGRFLMVCENTEHGLRLNQPAGHLEYGETLLQAVAREALEETGYAANPVALSGIYLADKDDSSGITYLRFAFVCQAAGQPTRSQLDEGIVEAVWLTPDEIRARQAMWRSPLVGRCLDDYLAGQRLPLACIYHHGR</sequence>
<dbReference type="PROSITE" id="PS00893">
    <property type="entry name" value="NUDIX_BOX"/>
    <property type="match status" value="1"/>
</dbReference>
<evidence type="ECO:0000313" key="9">
    <source>
        <dbReference type="Proteomes" id="UP001219956"/>
    </source>
</evidence>